<dbReference type="AlphaFoldDB" id="A0A7V7YHI8"/>
<sequence length="153" mass="16394">MSMPLPPDINAVLPHRDSMRLIHRVVAWQDESIAVEVDVPTQGLFCTPDGVPAWVGVEYMAQAIAAWAGCRAWQTGAEPSIGFLLGSRRYTAHQPYFAAGSCLRVEANCELLGENGLGMFACRILAGDIEVAVANVSVFQPTDAAAYLESGEA</sequence>
<dbReference type="EMBL" id="WELC01000007">
    <property type="protein sequence ID" value="KAB7631193.1"/>
    <property type="molecule type" value="Genomic_DNA"/>
</dbReference>
<dbReference type="CDD" id="cd01289">
    <property type="entry name" value="FabA_like"/>
    <property type="match status" value="1"/>
</dbReference>
<comment type="caution">
    <text evidence="1">The sequence shown here is derived from an EMBL/GenBank/DDBJ whole genome shotgun (WGS) entry which is preliminary data.</text>
</comment>
<dbReference type="InterPro" id="IPR029069">
    <property type="entry name" value="HotDog_dom_sf"/>
</dbReference>
<reference evidence="1 2" key="1">
    <citation type="submission" date="2019-10" db="EMBL/GenBank/DDBJ databases">
        <title>Halotolerant bacteria associated to Saharan-endemic halophytes Stipa tenacissima L. and Atriplex halimus L mitigate salt stress and promote growth of tomato plants.</title>
        <authorList>
            <person name="Dif G."/>
        </authorList>
    </citation>
    <scope>NUCLEOTIDE SEQUENCE [LARGE SCALE GENOMIC DNA]</scope>
    <source>
        <strain evidence="1 2">IS26</strain>
    </source>
</reference>
<evidence type="ECO:0008006" key="3">
    <source>
        <dbReference type="Google" id="ProtNLM"/>
    </source>
</evidence>
<accession>A0A7V7YHI8</accession>
<dbReference type="Pfam" id="PF22817">
    <property type="entry name" value="ApeP-like"/>
    <property type="match status" value="1"/>
</dbReference>
<proteinExistence type="predicted"/>
<dbReference type="OrthoDB" id="9800188at2"/>
<gene>
    <name evidence="1" type="ORF">F9K92_07325</name>
</gene>
<dbReference type="Gene3D" id="3.10.129.10">
    <property type="entry name" value="Hotdog Thioesterase"/>
    <property type="match status" value="1"/>
</dbReference>
<organism evidence="1 2">
    <name type="scientific">Stenotrophomonas rhizophila</name>
    <dbReference type="NCBI Taxonomy" id="216778"/>
    <lineage>
        <taxon>Bacteria</taxon>
        <taxon>Pseudomonadati</taxon>
        <taxon>Pseudomonadota</taxon>
        <taxon>Gammaproteobacteria</taxon>
        <taxon>Lysobacterales</taxon>
        <taxon>Lysobacteraceae</taxon>
        <taxon>Stenotrophomonas</taxon>
    </lineage>
</organism>
<evidence type="ECO:0000313" key="2">
    <source>
        <dbReference type="Proteomes" id="UP000449004"/>
    </source>
</evidence>
<dbReference type="SUPFAM" id="SSF54637">
    <property type="entry name" value="Thioesterase/thiol ester dehydrase-isomerase"/>
    <property type="match status" value="1"/>
</dbReference>
<dbReference type="InterPro" id="IPR016776">
    <property type="entry name" value="ApeP-like_dehydratase"/>
</dbReference>
<protein>
    <recommendedName>
        <fullName evidence="3">Dehydratase</fullName>
    </recommendedName>
</protein>
<name>A0A7V7YHI8_9GAMM</name>
<dbReference type="Proteomes" id="UP000449004">
    <property type="component" value="Unassembled WGS sequence"/>
</dbReference>
<evidence type="ECO:0000313" key="1">
    <source>
        <dbReference type="EMBL" id="KAB7631193.1"/>
    </source>
</evidence>
<dbReference type="PIRSF" id="PIRSF020565">
    <property type="entry name" value="3Ho_Ac_ACP_DH_prd"/>
    <property type="match status" value="1"/>
</dbReference>